<dbReference type="InterPro" id="IPR011250">
    <property type="entry name" value="OMP/PagP_B-barrel"/>
</dbReference>
<gene>
    <name evidence="1" type="ORF">S01H1_46091</name>
</gene>
<evidence type="ECO:0000313" key="1">
    <source>
        <dbReference type="EMBL" id="GAG05157.1"/>
    </source>
</evidence>
<evidence type="ECO:0008006" key="2">
    <source>
        <dbReference type="Google" id="ProtNLM"/>
    </source>
</evidence>
<comment type="caution">
    <text evidence="1">The sequence shown here is derived from an EMBL/GenBank/DDBJ whole genome shotgun (WGS) entry which is preliminary data.</text>
</comment>
<organism evidence="1">
    <name type="scientific">marine sediment metagenome</name>
    <dbReference type="NCBI Taxonomy" id="412755"/>
    <lineage>
        <taxon>unclassified sequences</taxon>
        <taxon>metagenomes</taxon>
        <taxon>ecological metagenomes</taxon>
    </lineage>
</organism>
<reference evidence="1" key="1">
    <citation type="journal article" date="2014" name="Front. Microbiol.">
        <title>High frequency of phylogenetically diverse reductive dehalogenase-homologous genes in deep subseafloor sedimentary metagenomes.</title>
        <authorList>
            <person name="Kawai M."/>
            <person name="Futagami T."/>
            <person name="Toyoda A."/>
            <person name="Takaki Y."/>
            <person name="Nishi S."/>
            <person name="Hori S."/>
            <person name="Arai W."/>
            <person name="Tsubouchi T."/>
            <person name="Morono Y."/>
            <person name="Uchiyama I."/>
            <person name="Ito T."/>
            <person name="Fujiyama A."/>
            <person name="Inagaki F."/>
            <person name="Takami H."/>
        </authorList>
    </citation>
    <scope>NUCLEOTIDE SEQUENCE</scope>
    <source>
        <strain evidence="1">Expedition CK06-06</strain>
    </source>
</reference>
<feature type="non-terminal residue" evidence="1">
    <location>
        <position position="184"/>
    </location>
</feature>
<sequence length="184" mass="19803">MDKKRVIIIAFFVLVTFLLFGQEETGYQQSGTIFSLKLTPSFEIPIGTDRDIFNYGGGVDLSAVLQPAGQSLVYFSSDLSYSFIPTQKADLSVSRFSLGAGAGLNFGLIGNLSLFANTRAGYYYGFLNDGSGTSQGNPFVSAGLGLAYQFTKRISLGVGASYNSYLGFYNNWSISLGTAFRLSS</sequence>
<dbReference type="EMBL" id="BARS01029494">
    <property type="protein sequence ID" value="GAG05157.1"/>
    <property type="molecule type" value="Genomic_DNA"/>
</dbReference>
<name>X0V144_9ZZZZ</name>
<dbReference type="AlphaFoldDB" id="X0V144"/>
<dbReference type="Gene3D" id="2.40.160.20">
    <property type="match status" value="1"/>
</dbReference>
<dbReference type="SUPFAM" id="SSF56925">
    <property type="entry name" value="OMPA-like"/>
    <property type="match status" value="1"/>
</dbReference>
<accession>X0V144</accession>
<protein>
    <recommendedName>
        <fullName evidence="2">Outer membrane protein beta-barrel domain-containing protein</fullName>
    </recommendedName>
</protein>
<proteinExistence type="predicted"/>